<dbReference type="NCBIfam" id="NF033154">
    <property type="entry name" value="endonuc_SmrA"/>
    <property type="match status" value="1"/>
</dbReference>
<gene>
    <name evidence="3" type="ORF">SAMN02745148_01474</name>
</gene>
<dbReference type="InterPro" id="IPR036063">
    <property type="entry name" value="Smr_dom_sf"/>
</dbReference>
<dbReference type="EMBL" id="FQUJ01000005">
    <property type="protein sequence ID" value="SHE93334.1"/>
    <property type="molecule type" value="Genomic_DNA"/>
</dbReference>
<dbReference type="GO" id="GO:0004520">
    <property type="term" value="F:DNA endonuclease activity"/>
    <property type="evidence" value="ECO:0007669"/>
    <property type="project" value="TreeGrafter"/>
</dbReference>
<keyword evidence="3" id="KW-0540">Nuclease</keyword>
<keyword evidence="3" id="KW-0255">Endonuclease</keyword>
<dbReference type="PANTHER" id="PTHR35562:SF2">
    <property type="entry name" value="DNA ENDONUCLEASE SMRA-RELATED"/>
    <property type="match status" value="1"/>
</dbReference>
<dbReference type="PROSITE" id="PS50828">
    <property type="entry name" value="SMR"/>
    <property type="match status" value="1"/>
</dbReference>
<keyword evidence="4" id="KW-1185">Reference proteome</keyword>
<protein>
    <submittedName>
        <fullName evidence="3">DNA-nicking endonuclease, Smr domain</fullName>
    </submittedName>
</protein>
<dbReference type="RefSeq" id="WP_072821268.1">
    <property type="nucleotide sequence ID" value="NZ_FQUJ01000005.1"/>
</dbReference>
<dbReference type="PANTHER" id="PTHR35562">
    <property type="entry name" value="DNA ENDONUCLEASE SMRA-RELATED"/>
    <property type="match status" value="1"/>
</dbReference>
<dbReference type="Proteomes" id="UP000184346">
    <property type="component" value="Unassembled WGS sequence"/>
</dbReference>
<reference evidence="3 4" key="1">
    <citation type="submission" date="2016-11" db="EMBL/GenBank/DDBJ databases">
        <authorList>
            <person name="Jaros S."/>
            <person name="Januszkiewicz K."/>
            <person name="Wedrychowicz H."/>
        </authorList>
    </citation>
    <scope>NUCLEOTIDE SEQUENCE [LARGE SCALE GENOMIC DNA]</scope>
    <source>
        <strain evidence="3 4">DSM 19980</strain>
    </source>
</reference>
<sequence length="198" mass="22598">MNRCLDRDTDFSRLLGEEVRPLSKGRDKADIVNSPSAPSEAQMARRASAVEEGEATNFLTDEFVDLLPHHDPIEHRRDGIQIGVLERLRQGGYAPEARLYLIKLPVRQCRRELFAFLQDAIEHDLRCLLVVHGRGKALDSHANVVRSYVAKWLMQFDQVQAYASAQPVHGGIGATYVMLRKSERARARNRERQQKRRG</sequence>
<evidence type="ECO:0000313" key="3">
    <source>
        <dbReference type="EMBL" id="SHE93334.1"/>
    </source>
</evidence>
<dbReference type="SMART" id="SM00463">
    <property type="entry name" value="SMR"/>
    <property type="match status" value="1"/>
</dbReference>
<evidence type="ECO:0000313" key="4">
    <source>
        <dbReference type="Proteomes" id="UP000184346"/>
    </source>
</evidence>
<feature type="region of interest" description="Disordered" evidence="1">
    <location>
        <begin position="22"/>
        <end position="41"/>
    </location>
</feature>
<dbReference type="InterPro" id="IPR047688">
    <property type="entry name" value="Endonuc_SmrA"/>
</dbReference>
<dbReference type="OrthoDB" id="9808881at2"/>
<dbReference type="AlphaFoldDB" id="A0A1M4XIE6"/>
<dbReference type="STRING" id="1121942.SAMN02745148_01474"/>
<dbReference type="InterPro" id="IPR002625">
    <property type="entry name" value="Smr_dom"/>
</dbReference>
<organism evidence="3 4">
    <name type="scientific">Modicisalibacter ilicicola DSM 19980</name>
    <dbReference type="NCBI Taxonomy" id="1121942"/>
    <lineage>
        <taxon>Bacteria</taxon>
        <taxon>Pseudomonadati</taxon>
        <taxon>Pseudomonadota</taxon>
        <taxon>Gammaproteobacteria</taxon>
        <taxon>Oceanospirillales</taxon>
        <taxon>Halomonadaceae</taxon>
        <taxon>Modicisalibacter</taxon>
    </lineage>
</organism>
<name>A0A1M4XIE6_9GAMM</name>
<dbReference type="Pfam" id="PF01713">
    <property type="entry name" value="Smr"/>
    <property type="match status" value="1"/>
</dbReference>
<dbReference type="SUPFAM" id="SSF160443">
    <property type="entry name" value="SMR domain-like"/>
    <property type="match status" value="1"/>
</dbReference>
<accession>A0A1M4XIE6</accession>
<keyword evidence="3" id="KW-0378">Hydrolase</keyword>
<dbReference type="Gene3D" id="3.30.1370.110">
    <property type="match status" value="1"/>
</dbReference>
<proteinExistence type="predicted"/>
<feature type="domain" description="Smr" evidence="2">
    <location>
        <begin position="99"/>
        <end position="180"/>
    </location>
</feature>
<evidence type="ECO:0000259" key="2">
    <source>
        <dbReference type="PROSITE" id="PS50828"/>
    </source>
</evidence>
<evidence type="ECO:0000256" key="1">
    <source>
        <dbReference type="SAM" id="MobiDB-lite"/>
    </source>
</evidence>